<comment type="subcellular location">
    <subcellularLocation>
        <location evidence="1">Membrane</location>
        <topology evidence="1">Multi-pass membrane protein</topology>
    </subcellularLocation>
</comment>
<feature type="transmembrane region" description="Helical" evidence="6">
    <location>
        <begin position="62"/>
        <end position="82"/>
    </location>
</feature>
<evidence type="ECO:0000256" key="2">
    <source>
        <dbReference type="ARBA" id="ARBA00009523"/>
    </source>
</evidence>
<feature type="transmembrane region" description="Helical" evidence="6">
    <location>
        <begin position="253"/>
        <end position="272"/>
    </location>
</feature>
<evidence type="ECO:0000256" key="6">
    <source>
        <dbReference type="SAM" id="Phobius"/>
    </source>
</evidence>
<feature type="transmembrane region" description="Helical" evidence="6">
    <location>
        <begin position="212"/>
        <end position="233"/>
    </location>
</feature>
<keyword evidence="3 6" id="KW-0812">Transmembrane</keyword>
<sequence>MTISSETSDAPVDAGDGGQGLAKGSISLAGILFVSIATMAPGAGLAYAIMTGSLFSGGALPLSVVGATIGCVLVAVGIAQMAKHISTAGGLGSFVGRAFHPALGFVVAFCAPMFYLAAIPYLGLVFGNLVAASVFPDGGTGYKTTWIIATLGCLLVSGAFNYFGAAFSTKAGVILGTVEILVLLGLSVHMIISAGDANSLSVFTTEHANAEGFVGMSGVIAGSVYGFLAFIGFEAGAPLAAETKDPKRNVPRAIVWSAVIVGVFYVFGSYAASTYFGADKLFDFMNFNAGDGWIGIAKNLWGAGWIVLLIALLNSSIACANGASMGGTRHIWAMAHAGAIPKIFAATHHRYRSPVGAIYVMFGVGSVAAILGGLYWGPVASLGLFGTLIAVIALPVHMLAALACPVYYWRYRRSEFKVVVHLIIPTLGVLFLIPGFFVGAGITVFSFVAPLSWPINLAAPISLAVYLVAFGIMAYLVVKKPEALTALSDHGHTGEDAIAVEDLVPARAHTHSIGSVRGEVVVEAG</sequence>
<dbReference type="Gene3D" id="1.20.1740.10">
    <property type="entry name" value="Amino acid/polyamine transporter I"/>
    <property type="match status" value="1"/>
</dbReference>
<keyword evidence="4 6" id="KW-1133">Transmembrane helix</keyword>
<gene>
    <name evidence="8" type="ORF">A5726_14805</name>
</gene>
<feature type="transmembrane region" description="Helical" evidence="6">
    <location>
        <begin position="103"/>
        <end position="126"/>
    </location>
</feature>
<name>A0A1A2UUX3_9MYCO</name>
<feature type="transmembrane region" description="Helical" evidence="6">
    <location>
        <begin position="420"/>
        <end position="445"/>
    </location>
</feature>
<comment type="caution">
    <text evidence="8">The sequence shown here is derived from an EMBL/GenBank/DDBJ whole genome shotgun (WGS) entry which is preliminary data.</text>
</comment>
<feature type="transmembrane region" description="Helical" evidence="6">
    <location>
        <begin position="146"/>
        <end position="164"/>
    </location>
</feature>
<feature type="transmembrane region" description="Helical" evidence="6">
    <location>
        <begin position="292"/>
        <end position="313"/>
    </location>
</feature>
<dbReference type="Proteomes" id="UP000093779">
    <property type="component" value="Unassembled WGS sequence"/>
</dbReference>
<feature type="domain" description="Amino acid permease/ SLC12A" evidence="7">
    <location>
        <begin position="31"/>
        <end position="477"/>
    </location>
</feature>
<dbReference type="EMBL" id="LZHX01000048">
    <property type="protein sequence ID" value="OBF21652.1"/>
    <property type="molecule type" value="Genomic_DNA"/>
</dbReference>
<evidence type="ECO:0000313" key="9">
    <source>
        <dbReference type="Proteomes" id="UP000093779"/>
    </source>
</evidence>
<dbReference type="RefSeq" id="WP_064896595.1">
    <property type="nucleotide sequence ID" value="NZ_JBEUKP010000005.1"/>
</dbReference>
<dbReference type="PIRSF" id="PIRSF006060">
    <property type="entry name" value="AA_transporter"/>
    <property type="match status" value="1"/>
</dbReference>
<dbReference type="PANTHER" id="PTHR42770">
    <property type="entry name" value="AMINO ACID TRANSPORTER-RELATED"/>
    <property type="match status" value="1"/>
</dbReference>
<comment type="similarity">
    <text evidence="2">Belongs to the amino acid-polyamine-organocation (APC) superfamily.</text>
</comment>
<protein>
    <recommendedName>
        <fullName evidence="7">Amino acid permease/ SLC12A domain-containing protein</fullName>
    </recommendedName>
</protein>
<evidence type="ECO:0000256" key="1">
    <source>
        <dbReference type="ARBA" id="ARBA00004141"/>
    </source>
</evidence>
<feature type="transmembrane region" description="Helical" evidence="6">
    <location>
        <begin position="382"/>
        <end position="408"/>
    </location>
</feature>
<accession>A0A1A2UUX3</accession>
<dbReference type="GO" id="GO:0022857">
    <property type="term" value="F:transmembrane transporter activity"/>
    <property type="evidence" value="ECO:0007669"/>
    <property type="project" value="InterPro"/>
</dbReference>
<feature type="transmembrane region" description="Helical" evidence="6">
    <location>
        <begin position="357"/>
        <end position="376"/>
    </location>
</feature>
<evidence type="ECO:0000256" key="3">
    <source>
        <dbReference type="ARBA" id="ARBA00022692"/>
    </source>
</evidence>
<keyword evidence="5 6" id="KW-0472">Membrane</keyword>
<dbReference type="InterPro" id="IPR050367">
    <property type="entry name" value="APC_superfamily"/>
</dbReference>
<reference evidence="8 9" key="1">
    <citation type="submission" date="2016-06" db="EMBL/GenBank/DDBJ databases">
        <authorList>
            <person name="Kjaerup R.B."/>
            <person name="Dalgaard T.S."/>
            <person name="Juul-Madsen H.R."/>
        </authorList>
    </citation>
    <scope>NUCLEOTIDE SEQUENCE [LARGE SCALE GENOMIC DNA]</scope>
    <source>
        <strain evidence="8 9">ACS1953</strain>
    </source>
</reference>
<proteinExistence type="inferred from homology"/>
<feature type="transmembrane region" description="Helical" evidence="6">
    <location>
        <begin position="28"/>
        <end position="50"/>
    </location>
</feature>
<feature type="transmembrane region" description="Helical" evidence="6">
    <location>
        <begin position="171"/>
        <end position="192"/>
    </location>
</feature>
<evidence type="ECO:0000259" key="7">
    <source>
        <dbReference type="Pfam" id="PF00324"/>
    </source>
</evidence>
<evidence type="ECO:0000256" key="4">
    <source>
        <dbReference type="ARBA" id="ARBA00022989"/>
    </source>
</evidence>
<evidence type="ECO:0000313" key="8">
    <source>
        <dbReference type="EMBL" id="OBF21652.1"/>
    </source>
</evidence>
<dbReference type="InterPro" id="IPR004841">
    <property type="entry name" value="AA-permease/SLC12A_dom"/>
</dbReference>
<dbReference type="AlphaFoldDB" id="A0A1A2UUX3"/>
<feature type="transmembrane region" description="Helical" evidence="6">
    <location>
        <begin position="457"/>
        <end position="478"/>
    </location>
</feature>
<dbReference type="PANTHER" id="PTHR42770:SF11">
    <property type="entry name" value="INNER MEMBRANE TRANSPORT PROTEIN YBAT"/>
    <property type="match status" value="1"/>
</dbReference>
<dbReference type="GO" id="GO:0005886">
    <property type="term" value="C:plasma membrane"/>
    <property type="evidence" value="ECO:0007669"/>
    <property type="project" value="UniProtKB-SubCell"/>
</dbReference>
<organism evidence="8 9">
    <name type="scientific">Mycolicibacterium conceptionense</name>
    <dbReference type="NCBI Taxonomy" id="451644"/>
    <lineage>
        <taxon>Bacteria</taxon>
        <taxon>Bacillati</taxon>
        <taxon>Actinomycetota</taxon>
        <taxon>Actinomycetes</taxon>
        <taxon>Mycobacteriales</taxon>
        <taxon>Mycobacteriaceae</taxon>
        <taxon>Mycolicibacterium</taxon>
    </lineage>
</organism>
<evidence type="ECO:0000256" key="5">
    <source>
        <dbReference type="ARBA" id="ARBA00023136"/>
    </source>
</evidence>
<dbReference type="Pfam" id="PF00324">
    <property type="entry name" value="AA_permease"/>
    <property type="match status" value="1"/>
</dbReference>